<evidence type="ECO:0000256" key="1">
    <source>
        <dbReference type="ARBA" id="ARBA00022448"/>
    </source>
</evidence>
<dbReference type="InterPro" id="IPR003439">
    <property type="entry name" value="ABC_transporter-like_ATP-bd"/>
</dbReference>
<reference evidence="5 6" key="1">
    <citation type="submission" date="2019-09" db="EMBL/GenBank/DDBJ databases">
        <title>Draft genome sequence of Ginsengibacter sp. BR5-29.</title>
        <authorList>
            <person name="Im W.-T."/>
        </authorList>
    </citation>
    <scope>NUCLEOTIDE SEQUENCE [LARGE SCALE GENOMIC DNA]</scope>
    <source>
        <strain evidence="5 6">BR5-29</strain>
    </source>
</reference>
<dbReference type="GO" id="GO:0005524">
    <property type="term" value="F:ATP binding"/>
    <property type="evidence" value="ECO:0007669"/>
    <property type="project" value="UniProtKB-KW"/>
</dbReference>
<sequence>MIEIKNVSKGFGEKEILTNVSAVMETGKTNLIIGTSGSGKTVLQKCMVGLFEVDKGEIIFDGKSLTNMQEEERKELRQQIGMLFQGSALFDSMTVQRNVKFPLDMFTNWSHAKKMERVNDVLDRVNLKDTNNKFPAEISGGMKKRVGIARAIVLKPKYLFCDEPNSGLDPQTSMVIDKLIHEITKENNITTVINTHDMNSVMEIGENILYLYEGKKEWEGTKKDIIFSKHEKLNEFIFASEFLRDAKDMRMLEAKGIIDNDRNMEQILRDGGASLVVDEGDKGNPDK</sequence>
<dbReference type="PANTHER" id="PTHR43023:SF6">
    <property type="entry name" value="INTERMEMBRANE PHOSPHOLIPID TRANSPORT SYSTEM ATP-BINDING PROTEIN MLAF"/>
    <property type="match status" value="1"/>
</dbReference>
<evidence type="ECO:0000256" key="3">
    <source>
        <dbReference type="ARBA" id="ARBA00022840"/>
    </source>
</evidence>
<dbReference type="PANTHER" id="PTHR43023">
    <property type="entry name" value="PROTEIN TRIGALACTOSYLDIACYLGLYCEROL 3, CHLOROPLASTIC"/>
    <property type="match status" value="1"/>
</dbReference>
<dbReference type="Gene3D" id="3.40.50.300">
    <property type="entry name" value="P-loop containing nucleotide triphosphate hydrolases"/>
    <property type="match status" value="1"/>
</dbReference>
<gene>
    <name evidence="5" type="ORF">FW778_10270</name>
</gene>
<evidence type="ECO:0000313" key="5">
    <source>
        <dbReference type="EMBL" id="KAA9039209.1"/>
    </source>
</evidence>
<dbReference type="InterPro" id="IPR017871">
    <property type="entry name" value="ABC_transporter-like_CS"/>
</dbReference>
<feature type="domain" description="ABC transporter" evidence="4">
    <location>
        <begin position="2"/>
        <end position="238"/>
    </location>
</feature>
<dbReference type="AlphaFoldDB" id="A0A5J5IJN7"/>
<dbReference type="PROSITE" id="PS00211">
    <property type="entry name" value="ABC_TRANSPORTER_1"/>
    <property type="match status" value="1"/>
</dbReference>
<keyword evidence="2" id="KW-0547">Nucleotide-binding</keyword>
<dbReference type="InterPro" id="IPR003593">
    <property type="entry name" value="AAA+_ATPase"/>
</dbReference>
<accession>A0A5J5IJN7</accession>
<keyword evidence="1" id="KW-0813">Transport</keyword>
<evidence type="ECO:0000313" key="6">
    <source>
        <dbReference type="Proteomes" id="UP000326903"/>
    </source>
</evidence>
<dbReference type="SUPFAM" id="SSF52540">
    <property type="entry name" value="P-loop containing nucleoside triphosphate hydrolases"/>
    <property type="match status" value="1"/>
</dbReference>
<dbReference type="Pfam" id="PF00005">
    <property type="entry name" value="ABC_tran"/>
    <property type="match status" value="1"/>
</dbReference>
<dbReference type="InterPro" id="IPR027417">
    <property type="entry name" value="P-loop_NTPase"/>
</dbReference>
<organism evidence="5 6">
    <name type="scientific">Ginsengibacter hankyongi</name>
    <dbReference type="NCBI Taxonomy" id="2607284"/>
    <lineage>
        <taxon>Bacteria</taxon>
        <taxon>Pseudomonadati</taxon>
        <taxon>Bacteroidota</taxon>
        <taxon>Chitinophagia</taxon>
        <taxon>Chitinophagales</taxon>
        <taxon>Chitinophagaceae</taxon>
        <taxon>Ginsengibacter</taxon>
    </lineage>
</organism>
<dbReference type="Proteomes" id="UP000326903">
    <property type="component" value="Unassembled WGS sequence"/>
</dbReference>
<evidence type="ECO:0000259" key="4">
    <source>
        <dbReference type="PROSITE" id="PS50893"/>
    </source>
</evidence>
<dbReference type="SMART" id="SM00382">
    <property type="entry name" value="AAA"/>
    <property type="match status" value="1"/>
</dbReference>
<dbReference type="GO" id="GO:0016887">
    <property type="term" value="F:ATP hydrolysis activity"/>
    <property type="evidence" value="ECO:0007669"/>
    <property type="project" value="InterPro"/>
</dbReference>
<proteinExistence type="predicted"/>
<name>A0A5J5IJN7_9BACT</name>
<keyword evidence="6" id="KW-1185">Reference proteome</keyword>
<protein>
    <submittedName>
        <fullName evidence="5">ATP-binding cassette domain-containing protein</fullName>
    </submittedName>
</protein>
<dbReference type="PROSITE" id="PS50893">
    <property type="entry name" value="ABC_TRANSPORTER_2"/>
    <property type="match status" value="1"/>
</dbReference>
<dbReference type="RefSeq" id="WP_150414618.1">
    <property type="nucleotide sequence ID" value="NZ_VYQF01000002.1"/>
</dbReference>
<comment type="caution">
    <text evidence="5">The sequence shown here is derived from an EMBL/GenBank/DDBJ whole genome shotgun (WGS) entry which is preliminary data.</text>
</comment>
<evidence type="ECO:0000256" key="2">
    <source>
        <dbReference type="ARBA" id="ARBA00022741"/>
    </source>
</evidence>
<keyword evidence="3 5" id="KW-0067">ATP-binding</keyword>
<dbReference type="EMBL" id="VYQF01000002">
    <property type="protein sequence ID" value="KAA9039209.1"/>
    <property type="molecule type" value="Genomic_DNA"/>
</dbReference>